<evidence type="ECO:0000313" key="2">
    <source>
        <dbReference type="EMBL" id="MBA4615283.1"/>
    </source>
</evidence>
<protein>
    <submittedName>
        <fullName evidence="2">Uncharacterized protein</fullName>
    </submittedName>
</protein>
<reference evidence="2" key="1">
    <citation type="journal article" date="2013" name="J. Plant Res.">
        <title>Effect of fungi and light on seed germination of three Opuntia species from semiarid lands of central Mexico.</title>
        <authorList>
            <person name="Delgado-Sanchez P."/>
            <person name="Jimenez-Bremont J.F."/>
            <person name="Guerrero-Gonzalez Mde L."/>
            <person name="Flores J."/>
        </authorList>
    </citation>
    <scope>NUCLEOTIDE SEQUENCE</scope>
    <source>
        <tissue evidence="2">Cladode</tissue>
    </source>
</reference>
<organism evidence="2">
    <name type="scientific">Opuntia streptacantha</name>
    <name type="common">Prickly pear cactus</name>
    <name type="synonym">Opuntia cardona</name>
    <dbReference type="NCBI Taxonomy" id="393608"/>
    <lineage>
        <taxon>Eukaryota</taxon>
        <taxon>Viridiplantae</taxon>
        <taxon>Streptophyta</taxon>
        <taxon>Embryophyta</taxon>
        <taxon>Tracheophyta</taxon>
        <taxon>Spermatophyta</taxon>
        <taxon>Magnoliopsida</taxon>
        <taxon>eudicotyledons</taxon>
        <taxon>Gunneridae</taxon>
        <taxon>Pentapetalae</taxon>
        <taxon>Caryophyllales</taxon>
        <taxon>Cactineae</taxon>
        <taxon>Cactaceae</taxon>
        <taxon>Opuntioideae</taxon>
        <taxon>Opuntia</taxon>
    </lineage>
</organism>
<feature type="region of interest" description="Disordered" evidence="1">
    <location>
        <begin position="30"/>
        <end position="65"/>
    </location>
</feature>
<dbReference type="AlphaFoldDB" id="A0A7C9CGJ9"/>
<proteinExistence type="predicted"/>
<sequence length="115" mass="12659">MPRIQLNLIPPSILVSMLTCKPNFREIYGSERRNLLKQTDTMTGPAKSPRAQPTHWPSEGRKSVAPIPAPMAAKTSDAEHLTVAPKTFLPRISNSALLAGSSSSSFDLNRRHRVL</sequence>
<evidence type="ECO:0000256" key="1">
    <source>
        <dbReference type="SAM" id="MobiDB-lite"/>
    </source>
</evidence>
<dbReference type="EMBL" id="GISG01006707">
    <property type="protein sequence ID" value="MBA4615283.1"/>
    <property type="molecule type" value="Transcribed_RNA"/>
</dbReference>
<name>A0A7C9CGJ9_OPUST</name>
<reference evidence="2" key="2">
    <citation type="submission" date="2020-07" db="EMBL/GenBank/DDBJ databases">
        <authorList>
            <person name="Vera ALvarez R."/>
            <person name="Arias-Moreno D.M."/>
            <person name="Jimenez-Jacinto V."/>
            <person name="Jimenez-Bremont J.F."/>
            <person name="Swaminathan K."/>
            <person name="Moose S.P."/>
            <person name="Guerrero-Gonzalez M.L."/>
            <person name="Marino-Ramirez L."/>
            <person name="Landsman D."/>
            <person name="Rodriguez-Kessler M."/>
            <person name="Delgado-Sanchez P."/>
        </authorList>
    </citation>
    <scope>NUCLEOTIDE SEQUENCE</scope>
    <source>
        <tissue evidence="2">Cladode</tissue>
    </source>
</reference>
<accession>A0A7C9CGJ9</accession>